<proteinExistence type="predicted"/>
<accession>A0A9E7M780</accession>
<name>A0A9E7M780_9CAUD</name>
<dbReference type="Proteomes" id="UP001056005">
    <property type="component" value="Segment"/>
</dbReference>
<organism evidence="1 2">
    <name type="scientific">Klebsiella phage 6939</name>
    <dbReference type="NCBI Taxonomy" id="2912295"/>
    <lineage>
        <taxon>Viruses</taxon>
        <taxon>Duplodnaviria</taxon>
        <taxon>Heunggongvirae</taxon>
        <taxon>Uroviricota</taxon>
        <taxon>Caudoviricetes</taxon>
        <taxon>Autographivirales</taxon>
        <taxon>Autographivirales incertae sedis</taxon>
        <taxon>Reminisvirus</taxon>
        <taxon>Reminisvirus 6939</taxon>
    </lineage>
</organism>
<evidence type="ECO:0000313" key="2">
    <source>
        <dbReference type="Proteomes" id="UP001056005"/>
    </source>
</evidence>
<sequence length="135" mass="15334">MNNLDSVKQAFYKLALAEINLRAESQKMGAPYKTSEWLKFAKLVCLDSYSVLRACEVVSLSRKQIYVAGFLFVRALPEPDKRPKRIKGKYYSSETKLAVIKLRSEGATYEDITRLTGIPYNTASKWVMMNKAGLL</sequence>
<protein>
    <submittedName>
        <fullName evidence="1">Uncharacterized protein</fullName>
    </submittedName>
</protein>
<dbReference type="Pfam" id="PF13384">
    <property type="entry name" value="HTH_23"/>
    <property type="match status" value="1"/>
</dbReference>
<keyword evidence="2" id="KW-1185">Reference proteome</keyword>
<gene>
    <name evidence="1" type="ORF">6939_0017</name>
</gene>
<evidence type="ECO:0000313" key="1">
    <source>
        <dbReference type="EMBL" id="URY99196.1"/>
    </source>
</evidence>
<dbReference type="EMBL" id="OL362271">
    <property type="protein sequence ID" value="URY99196.1"/>
    <property type="molecule type" value="Genomic_DNA"/>
</dbReference>
<reference evidence="1" key="1">
    <citation type="submission" date="2021-11" db="EMBL/GenBank/DDBJ databases">
        <title>The TAILOR 12: Case summaries of 12 patient that have undergone phage therapy for multidrug-resistant infections.</title>
        <authorList>
            <person name="Green S."/>
            <person name="Terwilliger A."/>
            <person name="Clark J."/>
            <person name="Salazar K."/>
            <person name="Maresso A."/>
        </authorList>
    </citation>
    <scope>NUCLEOTIDE SEQUENCE</scope>
</reference>